<organism evidence="1 2">
    <name type="scientific">Bradyrhizobium lablabi</name>
    <dbReference type="NCBI Taxonomy" id="722472"/>
    <lineage>
        <taxon>Bacteria</taxon>
        <taxon>Pseudomonadati</taxon>
        <taxon>Pseudomonadota</taxon>
        <taxon>Alphaproteobacteria</taxon>
        <taxon>Hyphomicrobiales</taxon>
        <taxon>Nitrobacteraceae</taxon>
        <taxon>Bradyrhizobium</taxon>
    </lineage>
</organism>
<dbReference type="SUPFAM" id="SSF52467">
    <property type="entry name" value="DHS-like NAD/FAD-binding domain"/>
    <property type="match status" value="1"/>
</dbReference>
<sequence length="858" mass="97423">MVELTYNIADLPDYPALQQLARALWRNGSVRGAAVLIGAGLSKNAERPGDDTLEPPLWWELMEEMVERHYPHDKKRAPSSPLRIAEEYRTYSGQAGLDDFLRTRFPDKSWSPGPLHGALLGLPWSDILTTNWDTLLERAENMNDYSYEVVRTEADLTHARSPRIVKLHGTIGDPGPLIFAEEDYRTYPVKHAAFVNLARQVFIENELCLVGFSGDDPNFLQWAGWVRDHLGGSARRIYLVGNLRLERATRRYLEAHNIAPIDFAPLVEKLTPNLQHATATRIFIDELRKAKPPPRHEWKLTPHDQFPLAKAGIDAHQRVHKDNEFAADLLKNTIPLFKTDRENYPGWLVCPARLRRSIAYTGDAHWLVRKPVLELLEPKLRAEALFEILWRRTVAFVPLDVRLADALAELVDNKPVEIDPDLRLQFALALMRDARVSRDEAGLKRWAGVIEAEAAADTSVRQEVEYQWCLRARDRMDFDTLAVRLTNVKSEDPIWKLRCAALHTELGEYAKATKLIKDATADLERRHRLDRNSLVVKSHLAWASWISGACDMWGSIGQPNRSLPSRDFKELDIDPRGELEYIEDSAARIEKKRREEAVAVQPAFEPGHYREGSATTHVGSDPGVELLYEFDQLIEHAGLPLRINRVDVCGSTALVVLEAAPQTDPEWYVWLFRALHSHFDKPFERHFGRIATARIPIATTSTLLSIVESAVTLWTLRVTAARTPELRDDVDALRLMLMTLSRLTVRMSPDQAAQALRRAIELAKEPLVTHHWLIDAIGELAKYAVKAIPTAQRGAFALTVLEFPLPSEKGVRGPHPPWPQIVFDIWNAPPTRNPGDTSWDHRVRQLLAIAQKGNIDRE</sequence>
<evidence type="ECO:0000313" key="1">
    <source>
        <dbReference type="EMBL" id="SHJ96732.1"/>
    </source>
</evidence>
<evidence type="ECO:0000313" key="2">
    <source>
        <dbReference type="Proteomes" id="UP000189935"/>
    </source>
</evidence>
<accession>A0A1M6NMF2</accession>
<dbReference type="RefSeq" id="WP_079538031.1">
    <property type="nucleotide sequence ID" value="NZ_LT670844.1"/>
</dbReference>
<protein>
    <submittedName>
        <fullName evidence="1">SIR2-like domain-containing protein</fullName>
    </submittedName>
</protein>
<dbReference type="Pfam" id="PF13289">
    <property type="entry name" value="SIR2_2"/>
    <property type="match status" value="1"/>
</dbReference>
<dbReference type="Proteomes" id="UP000189935">
    <property type="component" value="Chromosome I"/>
</dbReference>
<dbReference type="EMBL" id="LT670844">
    <property type="protein sequence ID" value="SHJ96732.1"/>
    <property type="molecule type" value="Genomic_DNA"/>
</dbReference>
<proteinExistence type="predicted"/>
<dbReference type="OrthoDB" id="7221817at2"/>
<dbReference type="InterPro" id="IPR029035">
    <property type="entry name" value="DHS-like_NAD/FAD-binding_dom"/>
</dbReference>
<gene>
    <name evidence="1" type="ORF">SAMN05444159_2039</name>
</gene>
<dbReference type="AlphaFoldDB" id="A0A1M6NMF2"/>
<reference evidence="1 2" key="1">
    <citation type="submission" date="2016-11" db="EMBL/GenBank/DDBJ databases">
        <authorList>
            <person name="Jaros S."/>
            <person name="Januszkiewicz K."/>
            <person name="Wedrychowicz H."/>
        </authorList>
    </citation>
    <scope>NUCLEOTIDE SEQUENCE [LARGE SCALE GENOMIC DNA]</scope>
    <source>
        <strain evidence="1 2">GAS499</strain>
    </source>
</reference>
<name>A0A1M6NMF2_9BRAD</name>